<proteinExistence type="inferred from homology"/>
<dbReference type="HAMAP" id="MF_00052_B">
    <property type="entry name" value="RNase_HII_B"/>
    <property type="match status" value="1"/>
</dbReference>
<evidence type="ECO:0000256" key="2">
    <source>
        <dbReference type="ARBA" id="ARBA00001936"/>
    </source>
</evidence>
<evidence type="ECO:0000256" key="6">
    <source>
        <dbReference type="ARBA" id="ARBA00012180"/>
    </source>
</evidence>
<keyword evidence="8" id="KW-0963">Cytoplasm</keyword>
<dbReference type="AlphaFoldDB" id="A0A381R7Q3"/>
<evidence type="ECO:0000256" key="12">
    <source>
        <dbReference type="ARBA" id="ARBA00022801"/>
    </source>
</evidence>
<dbReference type="InterPro" id="IPR001352">
    <property type="entry name" value="RNase_HII/HIII"/>
</dbReference>
<keyword evidence="12" id="KW-0378">Hydrolase</keyword>
<evidence type="ECO:0000256" key="3">
    <source>
        <dbReference type="ARBA" id="ARBA00001946"/>
    </source>
</evidence>
<comment type="catalytic activity">
    <reaction evidence="1">
        <text>Endonucleolytic cleavage to 5'-phosphomonoester.</text>
        <dbReference type="EC" id="3.1.26.4"/>
    </reaction>
</comment>
<dbReference type="EMBL" id="UINC01001705">
    <property type="protein sequence ID" value="SUZ86918.1"/>
    <property type="molecule type" value="Genomic_DNA"/>
</dbReference>
<dbReference type="PANTHER" id="PTHR10954:SF18">
    <property type="entry name" value="RIBONUCLEASE HII"/>
    <property type="match status" value="1"/>
</dbReference>
<keyword evidence="11" id="KW-0255">Endonuclease</keyword>
<dbReference type="Gene3D" id="3.30.420.10">
    <property type="entry name" value="Ribonuclease H-like superfamily/Ribonuclease H"/>
    <property type="match status" value="1"/>
</dbReference>
<accession>A0A381R7Q3</accession>
<evidence type="ECO:0000256" key="13">
    <source>
        <dbReference type="ARBA" id="ARBA00023211"/>
    </source>
</evidence>
<dbReference type="GO" id="GO:0005737">
    <property type="term" value="C:cytoplasm"/>
    <property type="evidence" value="ECO:0007669"/>
    <property type="project" value="UniProtKB-SubCell"/>
</dbReference>
<dbReference type="GO" id="GO:0043137">
    <property type="term" value="P:DNA replication, removal of RNA primer"/>
    <property type="evidence" value="ECO:0007669"/>
    <property type="project" value="TreeGrafter"/>
</dbReference>
<dbReference type="EC" id="3.1.26.4" evidence="6"/>
<dbReference type="GO" id="GO:0006298">
    <property type="term" value="P:mismatch repair"/>
    <property type="evidence" value="ECO:0007669"/>
    <property type="project" value="TreeGrafter"/>
</dbReference>
<evidence type="ECO:0000256" key="7">
    <source>
        <dbReference type="ARBA" id="ARBA00019179"/>
    </source>
</evidence>
<comment type="cofactor">
    <cofactor evidence="3">
        <name>Mg(2+)</name>
        <dbReference type="ChEBI" id="CHEBI:18420"/>
    </cofactor>
</comment>
<dbReference type="InterPro" id="IPR036397">
    <property type="entry name" value="RNaseH_sf"/>
</dbReference>
<keyword evidence="10" id="KW-0479">Metal-binding</keyword>
<comment type="subcellular location">
    <subcellularLocation>
        <location evidence="4">Cytoplasm</location>
    </subcellularLocation>
</comment>
<dbReference type="PANTHER" id="PTHR10954">
    <property type="entry name" value="RIBONUCLEASE H2 SUBUNIT A"/>
    <property type="match status" value="1"/>
</dbReference>
<dbReference type="InterPro" id="IPR012337">
    <property type="entry name" value="RNaseH-like_sf"/>
</dbReference>
<organism evidence="15">
    <name type="scientific">marine metagenome</name>
    <dbReference type="NCBI Taxonomy" id="408172"/>
    <lineage>
        <taxon>unclassified sequences</taxon>
        <taxon>metagenomes</taxon>
        <taxon>ecological metagenomes</taxon>
    </lineage>
</organism>
<dbReference type="PROSITE" id="PS51975">
    <property type="entry name" value="RNASE_H_2"/>
    <property type="match status" value="1"/>
</dbReference>
<evidence type="ECO:0000259" key="14">
    <source>
        <dbReference type="PROSITE" id="PS51975"/>
    </source>
</evidence>
<evidence type="ECO:0000256" key="9">
    <source>
        <dbReference type="ARBA" id="ARBA00022722"/>
    </source>
</evidence>
<gene>
    <name evidence="15" type="ORF">METZ01_LOCUS39772</name>
</gene>
<dbReference type="GO" id="GO:0003723">
    <property type="term" value="F:RNA binding"/>
    <property type="evidence" value="ECO:0007669"/>
    <property type="project" value="InterPro"/>
</dbReference>
<keyword evidence="9" id="KW-0540">Nuclease</keyword>
<dbReference type="CDD" id="cd07182">
    <property type="entry name" value="RNase_HII_bacteria_HII_like"/>
    <property type="match status" value="1"/>
</dbReference>
<evidence type="ECO:0000256" key="4">
    <source>
        <dbReference type="ARBA" id="ARBA00004496"/>
    </source>
</evidence>
<keyword evidence="13" id="KW-0464">Manganese</keyword>
<dbReference type="SUPFAM" id="SSF53098">
    <property type="entry name" value="Ribonuclease H-like"/>
    <property type="match status" value="1"/>
</dbReference>
<dbReference type="GO" id="GO:0032299">
    <property type="term" value="C:ribonuclease H2 complex"/>
    <property type="evidence" value="ECO:0007669"/>
    <property type="project" value="TreeGrafter"/>
</dbReference>
<evidence type="ECO:0000256" key="11">
    <source>
        <dbReference type="ARBA" id="ARBA00022759"/>
    </source>
</evidence>
<dbReference type="GO" id="GO:0046872">
    <property type="term" value="F:metal ion binding"/>
    <property type="evidence" value="ECO:0007669"/>
    <property type="project" value="UniProtKB-KW"/>
</dbReference>
<evidence type="ECO:0000256" key="10">
    <source>
        <dbReference type="ARBA" id="ARBA00022723"/>
    </source>
</evidence>
<dbReference type="NCBIfam" id="NF000595">
    <property type="entry name" value="PRK00015.1-3"/>
    <property type="match status" value="1"/>
</dbReference>
<dbReference type="InterPro" id="IPR024567">
    <property type="entry name" value="RNase_HII/HIII_dom"/>
</dbReference>
<evidence type="ECO:0000256" key="5">
    <source>
        <dbReference type="ARBA" id="ARBA00007383"/>
    </source>
</evidence>
<feature type="domain" description="RNase H type-2" evidence="14">
    <location>
        <begin position="36"/>
        <end position="222"/>
    </location>
</feature>
<reference evidence="15" key="1">
    <citation type="submission" date="2018-05" db="EMBL/GenBank/DDBJ databases">
        <authorList>
            <person name="Lanie J.A."/>
            <person name="Ng W.-L."/>
            <person name="Kazmierczak K.M."/>
            <person name="Andrzejewski T.M."/>
            <person name="Davidsen T.M."/>
            <person name="Wayne K.J."/>
            <person name="Tettelin H."/>
            <person name="Glass J.I."/>
            <person name="Rusch D."/>
            <person name="Podicherti R."/>
            <person name="Tsui H.-C.T."/>
            <person name="Winkler M.E."/>
        </authorList>
    </citation>
    <scope>NUCLEOTIDE SEQUENCE</scope>
</reference>
<dbReference type="GO" id="GO:0004523">
    <property type="term" value="F:RNA-DNA hybrid ribonuclease activity"/>
    <property type="evidence" value="ECO:0007669"/>
    <property type="project" value="UniProtKB-EC"/>
</dbReference>
<comment type="similarity">
    <text evidence="5">Belongs to the RNase HII family.</text>
</comment>
<evidence type="ECO:0000256" key="1">
    <source>
        <dbReference type="ARBA" id="ARBA00000077"/>
    </source>
</evidence>
<evidence type="ECO:0000313" key="15">
    <source>
        <dbReference type="EMBL" id="SUZ86918.1"/>
    </source>
</evidence>
<evidence type="ECO:0000256" key="8">
    <source>
        <dbReference type="ARBA" id="ARBA00022490"/>
    </source>
</evidence>
<protein>
    <recommendedName>
        <fullName evidence="7">Ribonuclease HII</fullName>
        <ecNumber evidence="6">3.1.26.4</ecNumber>
    </recommendedName>
</protein>
<sequence>MSAPAASPDDAGTERLNERLHDPLEYERRFWSRGLLGVAGVDEVGRGPLAGPVVAAAVVLPEGVAIDGATDSKVLSPEEREELSALILARACSVTLGAASVREIDRANILVATAWAMNRALGRLQRDPDHVVVDGLPMKSLRWKHEAVVGGDASVHSVACASIVAKVCRDRLMAKLAPRYPGYGWDHNMGYGTAEHRDALEHLGATPHHRQTFLGLQYGFDL</sequence>
<dbReference type="Pfam" id="PF01351">
    <property type="entry name" value="RNase_HII"/>
    <property type="match status" value="1"/>
</dbReference>
<name>A0A381R7Q3_9ZZZZ</name>
<dbReference type="InterPro" id="IPR022898">
    <property type="entry name" value="RNase_HII"/>
</dbReference>
<comment type="cofactor">
    <cofactor evidence="2">
        <name>Mn(2+)</name>
        <dbReference type="ChEBI" id="CHEBI:29035"/>
    </cofactor>
</comment>